<feature type="region of interest" description="Disordered" evidence="1">
    <location>
        <begin position="123"/>
        <end position="148"/>
    </location>
</feature>
<feature type="compositionally biased region" description="Low complexity" evidence="1">
    <location>
        <begin position="166"/>
        <end position="181"/>
    </location>
</feature>
<feature type="compositionally biased region" description="Basic and acidic residues" evidence="1">
    <location>
        <begin position="131"/>
        <end position="141"/>
    </location>
</feature>
<feature type="compositionally biased region" description="Low complexity" evidence="1">
    <location>
        <begin position="233"/>
        <end position="243"/>
    </location>
</feature>
<gene>
    <name evidence="3" type="ORF">ACFO0C_25250</name>
</gene>
<evidence type="ECO:0000256" key="1">
    <source>
        <dbReference type="SAM" id="MobiDB-lite"/>
    </source>
</evidence>
<proteinExistence type="predicted"/>
<feature type="compositionally biased region" description="Gly residues" evidence="1">
    <location>
        <begin position="182"/>
        <end position="232"/>
    </location>
</feature>
<feature type="region of interest" description="Disordered" evidence="1">
    <location>
        <begin position="631"/>
        <end position="684"/>
    </location>
</feature>
<accession>A0ABV8IZ32</accession>
<keyword evidence="2" id="KW-1133">Transmembrane helix</keyword>
<comment type="caution">
    <text evidence="3">The sequence shown here is derived from an EMBL/GenBank/DDBJ whole genome shotgun (WGS) entry which is preliminary data.</text>
</comment>
<feature type="transmembrane region" description="Helical" evidence="2">
    <location>
        <begin position="65"/>
        <end position="90"/>
    </location>
</feature>
<keyword evidence="2" id="KW-0812">Transmembrane</keyword>
<dbReference type="RefSeq" id="WP_378069112.1">
    <property type="nucleotide sequence ID" value="NZ_JBHSBL010000018.1"/>
</dbReference>
<evidence type="ECO:0000313" key="3">
    <source>
        <dbReference type="EMBL" id="MFC4068247.1"/>
    </source>
</evidence>
<feature type="compositionally biased region" description="Low complexity" evidence="1">
    <location>
        <begin position="474"/>
        <end position="505"/>
    </location>
</feature>
<feature type="region of interest" description="Disordered" evidence="1">
    <location>
        <begin position="160"/>
        <end position="280"/>
    </location>
</feature>
<name>A0ABV8IZ32_9ACTN</name>
<sequence length="705" mass="69007">MTFPPLLRTPAVRLLLVSYPALAGILPAAGRPWLTVPLCLTALAAVGALWVRALPGLPAESGVPAARAGLAAAAGLITVPLAALTVHTIGHPVRPAPLVITCTVLVTVLGVAAVLRDHRALRRGLRTPEPGPRDHEAGPRDHRGHRVGRGMAARFGLPAQRRYDTEAGPSSSSSPPLSPSGGEAGSFSGGEPGSFSGGEPGSFSGGEPGSPSGGEPGSPSGGEPGSLSGGEPGSLSRGEPGSLSRGGPGFLSGGKPGPFSGRGSGTGATADGDLPGPGRGPVRTTVAVTVPLVLAVGVGGWAVRGYLAAPRPAEPGYLSVALNGWATAIDSPVTVPARGLVVPVRVTSAGLADTTSLLQLTVGGRVVASRPMTVAADSVRSLTVYVPALPADGRLRSVAISVGATSIGFYALGHADSRVSPDSAASAAVTGPGVGPHGPAAPGDGSAGTSGFQPGAAAAGGPGDGLPRPGGSGVRPQLPGPGVRPLVPGPGVRPQVPGPGVRQQGAAVVTGPRVRPHGSSADGVGDGRGAGRPATVPRTRTHRTGPAGDRSPADRTTPARTPGARPRPVVPHGTRPTDAVAVPGLRPDGGVSAPASRPDGGFTPGLGPDSGVTPGTRPDGGVTHGLWPDGGVTPGLWPDGGSAAPTVDDDGTRKGGTKGGRAVAGPQRTGDDGSAWSAAQKDADDGRVACSGKRRAVLAGERTTC</sequence>
<feature type="compositionally biased region" description="Gly residues" evidence="1">
    <location>
        <begin position="244"/>
        <end position="266"/>
    </location>
</feature>
<feature type="transmembrane region" description="Helical" evidence="2">
    <location>
        <begin position="96"/>
        <end position="115"/>
    </location>
</feature>
<dbReference type="EMBL" id="JBHSBL010000018">
    <property type="protein sequence ID" value="MFC4068247.1"/>
    <property type="molecule type" value="Genomic_DNA"/>
</dbReference>
<dbReference type="Proteomes" id="UP001595867">
    <property type="component" value="Unassembled WGS sequence"/>
</dbReference>
<feature type="compositionally biased region" description="Low complexity" evidence="1">
    <location>
        <begin position="427"/>
        <end position="457"/>
    </location>
</feature>
<feature type="transmembrane region" description="Helical" evidence="2">
    <location>
        <begin position="33"/>
        <end position="53"/>
    </location>
</feature>
<evidence type="ECO:0000313" key="4">
    <source>
        <dbReference type="Proteomes" id="UP001595867"/>
    </source>
</evidence>
<feature type="region of interest" description="Disordered" evidence="1">
    <location>
        <begin position="423"/>
        <end position="616"/>
    </location>
</feature>
<organism evidence="3 4">
    <name type="scientific">Actinoplanes subglobosus</name>
    <dbReference type="NCBI Taxonomy" id="1547892"/>
    <lineage>
        <taxon>Bacteria</taxon>
        <taxon>Bacillati</taxon>
        <taxon>Actinomycetota</taxon>
        <taxon>Actinomycetes</taxon>
        <taxon>Micromonosporales</taxon>
        <taxon>Micromonosporaceae</taxon>
        <taxon>Actinoplanes</taxon>
    </lineage>
</organism>
<keyword evidence="2" id="KW-0472">Membrane</keyword>
<feature type="compositionally biased region" description="Gly residues" evidence="1">
    <location>
        <begin position="458"/>
        <end position="473"/>
    </location>
</feature>
<evidence type="ECO:0000256" key="2">
    <source>
        <dbReference type="SAM" id="Phobius"/>
    </source>
</evidence>
<protein>
    <submittedName>
        <fullName evidence="3">Uncharacterized protein</fullName>
    </submittedName>
</protein>
<reference evidence="4" key="1">
    <citation type="journal article" date="2019" name="Int. J. Syst. Evol. Microbiol.">
        <title>The Global Catalogue of Microorganisms (GCM) 10K type strain sequencing project: providing services to taxonomists for standard genome sequencing and annotation.</title>
        <authorList>
            <consortium name="The Broad Institute Genomics Platform"/>
            <consortium name="The Broad Institute Genome Sequencing Center for Infectious Disease"/>
            <person name="Wu L."/>
            <person name="Ma J."/>
        </authorList>
    </citation>
    <scope>NUCLEOTIDE SEQUENCE [LARGE SCALE GENOMIC DNA]</scope>
    <source>
        <strain evidence="4">TBRC 5832</strain>
    </source>
</reference>
<keyword evidence="4" id="KW-1185">Reference proteome</keyword>
<feature type="compositionally biased region" description="Low complexity" evidence="1">
    <location>
        <begin position="554"/>
        <end position="567"/>
    </location>
</feature>